<feature type="region of interest" description="Disordered" evidence="1">
    <location>
        <begin position="30"/>
        <end position="165"/>
    </location>
</feature>
<dbReference type="EMBL" id="NAJQ01000028">
    <property type="protein sequence ID" value="TKA82694.1"/>
    <property type="molecule type" value="Genomic_DNA"/>
</dbReference>
<sequence>MSQPKAYSSSGRLQKKTVFFDDLQAEHHRKAIAVREDKRSPGQGRMQPIKGHDDLVSPSTPTPAPGVPTASQHLPTPVATSSAPISPTTVPPADLISKSTAALARHSVAEKPASGFPSSRNTTASKPPVRTPASSGPRPSRVEKSRKKQQAPPLPPPRRSAIDADLRAAALAAPAIQRLREDRMLLDEAPSQISYLNGREQPTGYASDRYGLVQPLYRDETQVPDGVQRYLAIEPGKSGSGGHMPWEVGGRRSRAGQFVGGASVVDGQHLTALERAAGWGEDPMDAMMTSDEEG</sequence>
<protein>
    <submittedName>
        <fullName evidence="2">Uncharacterized protein</fullName>
    </submittedName>
</protein>
<gene>
    <name evidence="2" type="ORF">B0A55_01494</name>
</gene>
<feature type="compositionally biased region" description="Polar residues" evidence="1">
    <location>
        <begin position="69"/>
        <end position="88"/>
    </location>
</feature>
<feature type="compositionally biased region" description="Polar residues" evidence="1">
    <location>
        <begin position="116"/>
        <end position="125"/>
    </location>
</feature>
<proteinExistence type="predicted"/>
<comment type="caution">
    <text evidence="2">The sequence shown here is derived from an EMBL/GenBank/DDBJ whole genome shotgun (WGS) entry which is preliminary data.</text>
</comment>
<name>A0A4U0XXL3_9PEZI</name>
<dbReference type="Proteomes" id="UP000309340">
    <property type="component" value="Unassembled WGS sequence"/>
</dbReference>
<dbReference type="OrthoDB" id="3835094at2759"/>
<dbReference type="AlphaFoldDB" id="A0A4U0XXL3"/>
<evidence type="ECO:0000313" key="2">
    <source>
        <dbReference type="EMBL" id="TKA82694.1"/>
    </source>
</evidence>
<keyword evidence="3" id="KW-1185">Reference proteome</keyword>
<organism evidence="2 3">
    <name type="scientific">Friedmanniomyces simplex</name>
    <dbReference type="NCBI Taxonomy" id="329884"/>
    <lineage>
        <taxon>Eukaryota</taxon>
        <taxon>Fungi</taxon>
        <taxon>Dikarya</taxon>
        <taxon>Ascomycota</taxon>
        <taxon>Pezizomycotina</taxon>
        <taxon>Dothideomycetes</taxon>
        <taxon>Dothideomycetidae</taxon>
        <taxon>Mycosphaerellales</taxon>
        <taxon>Teratosphaeriaceae</taxon>
        <taxon>Friedmanniomyces</taxon>
    </lineage>
</organism>
<reference evidence="2 3" key="1">
    <citation type="submission" date="2017-03" db="EMBL/GenBank/DDBJ databases">
        <title>Genomes of endolithic fungi from Antarctica.</title>
        <authorList>
            <person name="Coleine C."/>
            <person name="Masonjones S."/>
            <person name="Stajich J.E."/>
        </authorList>
    </citation>
    <scope>NUCLEOTIDE SEQUENCE [LARGE SCALE GENOMIC DNA]</scope>
    <source>
        <strain evidence="2 3">CCFEE 5184</strain>
    </source>
</reference>
<evidence type="ECO:0000313" key="3">
    <source>
        <dbReference type="Proteomes" id="UP000309340"/>
    </source>
</evidence>
<accession>A0A4U0XXL3</accession>
<evidence type="ECO:0000256" key="1">
    <source>
        <dbReference type="SAM" id="MobiDB-lite"/>
    </source>
</evidence>